<dbReference type="Gene3D" id="1.25.40.20">
    <property type="entry name" value="Ankyrin repeat-containing domain"/>
    <property type="match status" value="1"/>
</dbReference>
<dbReference type="Proteomes" id="UP000626109">
    <property type="component" value="Unassembled WGS sequence"/>
</dbReference>
<comment type="caution">
    <text evidence="1">The sequence shown here is derived from an EMBL/GenBank/DDBJ whole genome shotgun (WGS) entry which is preliminary data.</text>
</comment>
<accession>A0A813LE10</accession>
<dbReference type="AlphaFoldDB" id="A0A813LE10"/>
<organism evidence="1 2">
    <name type="scientific">Polarella glacialis</name>
    <name type="common">Dinoflagellate</name>
    <dbReference type="NCBI Taxonomy" id="89957"/>
    <lineage>
        <taxon>Eukaryota</taxon>
        <taxon>Sar</taxon>
        <taxon>Alveolata</taxon>
        <taxon>Dinophyceae</taxon>
        <taxon>Suessiales</taxon>
        <taxon>Suessiaceae</taxon>
        <taxon>Polarella</taxon>
    </lineage>
</organism>
<dbReference type="SUPFAM" id="SSF48403">
    <property type="entry name" value="Ankyrin repeat"/>
    <property type="match status" value="1"/>
</dbReference>
<dbReference type="EMBL" id="CAJNNW010034922">
    <property type="protein sequence ID" value="CAE8724610.1"/>
    <property type="molecule type" value="Genomic_DNA"/>
</dbReference>
<evidence type="ECO:0000313" key="1">
    <source>
        <dbReference type="EMBL" id="CAE8724610.1"/>
    </source>
</evidence>
<protein>
    <submittedName>
        <fullName evidence="1">Uncharacterized protein</fullName>
    </submittedName>
</protein>
<reference evidence="1" key="1">
    <citation type="submission" date="2021-02" db="EMBL/GenBank/DDBJ databases">
        <authorList>
            <person name="Dougan E. K."/>
            <person name="Rhodes N."/>
            <person name="Thang M."/>
            <person name="Chan C."/>
        </authorList>
    </citation>
    <scope>NUCLEOTIDE SEQUENCE</scope>
</reference>
<sequence>MLAALGLSGYGGTLSSIPGLEGLPGLGGLSTSLAGLPGQGSGVPPQAMGRLLDLPVLTTEEAAAKGAFITAANARNEKKCRALLAHKDFSDGINDKDSENRSTLLVAILRKFPEDLCLAVLNRDDFNEVNAVDQFGYTALAKGILDHNEFSQVNVKDKWGATALHWAAASNLGSVCTGILEHPAFVEANVVAFSFKFENQTALQVAEERGCSDAEQAIKKILHAHLQ</sequence>
<evidence type="ECO:0000313" key="2">
    <source>
        <dbReference type="Proteomes" id="UP000626109"/>
    </source>
</evidence>
<proteinExistence type="predicted"/>
<gene>
    <name evidence="1" type="ORF">PGLA2088_LOCUS43783</name>
</gene>
<dbReference type="InterPro" id="IPR036770">
    <property type="entry name" value="Ankyrin_rpt-contain_sf"/>
</dbReference>
<name>A0A813LE10_POLGL</name>